<dbReference type="OMA" id="LTMTMLY"/>
<dbReference type="RefSeq" id="WP_012697453.1">
    <property type="nucleotide sequence ID" value="NZ_CP022115.1"/>
</dbReference>
<proteinExistence type="predicted"/>
<feature type="transmembrane region" description="Helical" evidence="6">
    <location>
        <begin position="58"/>
        <end position="79"/>
    </location>
</feature>
<evidence type="ECO:0000313" key="10">
    <source>
        <dbReference type="Proteomes" id="UP001200247"/>
    </source>
</evidence>
<dbReference type="PANTHER" id="PTHR32196">
    <property type="entry name" value="ABC TRANSPORTER PERMEASE PROTEIN YPHD-RELATED-RELATED"/>
    <property type="match status" value="1"/>
</dbReference>
<dbReference type="EMBL" id="JAJAXM010000005">
    <property type="protein sequence ID" value="MCG9025077.1"/>
    <property type="molecule type" value="Genomic_DNA"/>
</dbReference>
<feature type="transmembrane region" description="Helical" evidence="6">
    <location>
        <begin position="238"/>
        <end position="258"/>
    </location>
</feature>
<comment type="subcellular location">
    <subcellularLocation>
        <location evidence="1">Cell membrane</location>
        <topology evidence="1">Multi-pass membrane protein</topology>
    </subcellularLocation>
</comment>
<feature type="transmembrane region" description="Helical" evidence="6">
    <location>
        <begin position="210"/>
        <end position="231"/>
    </location>
</feature>
<reference evidence="7" key="1">
    <citation type="journal article" date="2017" name="J. Antimicrob. Chemother.">
        <title>Emergence and genomic analysis of MDR Laribacter hongkongensis strain HLGZ1 from Guangzhou, China.</title>
        <authorList>
            <person name="Wu H.K."/>
            <person name="Chen J.H."/>
            <person name="Yang L."/>
            <person name="Li A.R."/>
            <person name="Su D.H."/>
            <person name="Lin Y.P."/>
            <person name="Chen D.Q."/>
        </authorList>
    </citation>
    <scope>NUCLEOTIDE SEQUENCE</scope>
    <source>
        <strain evidence="7">HLGZ1</strain>
    </source>
</reference>
<evidence type="ECO:0000256" key="2">
    <source>
        <dbReference type="ARBA" id="ARBA00022475"/>
    </source>
</evidence>
<feature type="transmembrane region" description="Helical" evidence="6">
    <location>
        <begin position="182"/>
        <end position="204"/>
    </location>
</feature>
<reference evidence="8 10" key="4">
    <citation type="submission" date="2021-10" db="EMBL/GenBank/DDBJ databases">
        <title>Whole-genome sequencing analysis of Laribacter hongkongensis: virulence gene profiles, carbohydrate-active enzyme prediction, and antimicrobial resistance characterization.</title>
        <authorList>
            <person name="Yuan P."/>
            <person name="Zhan Y."/>
            <person name="Chen D."/>
        </authorList>
    </citation>
    <scope>NUCLEOTIDE SEQUENCE [LARGE SCALE GENOMIC DNA]</scope>
    <source>
        <strain evidence="8 10">W67</strain>
    </source>
</reference>
<evidence type="ECO:0000313" key="8">
    <source>
        <dbReference type="EMBL" id="MCG9025077.1"/>
    </source>
</evidence>
<dbReference type="PANTHER" id="PTHR32196:SF69">
    <property type="entry name" value="BRANCHED-CHAIN AMINO ACID TRANSPORT SYSTEM, PERMEASE PROTEIN"/>
    <property type="match status" value="1"/>
</dbReference>
<dbReference type="OrthoDB" id="9778389at2"/>
<dbReference type="InterPro" id="IPR001851">
    <property type="entry name" value="ABC_transp_permease"/>
</dbReference>
<dbReference type="GO" id="GO:0005886">
    <property type="term" value="C:plasma membrane"/>
    <property type="evidence" value="ECO:0007669"/>
    <property type="project" value="UniProtKB-SubCell"/>
</dbReference>
<feature type="transmembrane region" description="Helical" evidence="6">
    <location>
        <begin position="133"/>
        <end position="154"/>
    </location>
</feature>
<evidence type="ECO:0000256" key="5">
    <source>
        <dbReference type="ARBA" id="ARBA00023136"/>
    </source>
</evidence>
<dbReference type="Pfam" id="PF02653">
    <property type="entry name" value="BPD_transp_2"/>
    <property type="match status" value="1"/>
</dbReference>
<protein>
    <submittedName>
        <fullName evidence="7">ABC transporter permease</fullName>
    </submittedName>
</protein>
<evidence type="ECO:0000256" key="6">
    <source>
        <dbReference type="SAM" id="Phobius"/>
    </source>
</evidence>
<dbReference type="CDD" id="cd06574">
    <property type="entry name" value="TM_PBP1_branched-chain-AA_like"/>
    <property type="match status" value="1"/>
</dbReference>
<evidence type="ECO:0000256" key="1">
    <source>
        <dbReference type="ARBA" id="ARBA00004651"/>
    </source>
</evidence>
<evidence type="ECO:0000313" key="9">
    <source>
        <dbReference type="Proteomes" id="UP000197424"/>
    </source>
</evidence>
<dbReference type="Proteomes" id="UP001200247">
    <property type="component" value="Unassembled WGS sequence"/>
</dbReference>
<evidence type="ECO:0000256" key="3">
    <source>
        <dbReference type="ARBA" id="ARBA00022692"/>
    </source>
</evidence>
<keyword evidence="4 6" id="KW-1133">Transmembrane helix</keyword>
<feature type="transmembrane region" description="Helical" evidence="6">
    <location>
        <begin position="12"/>
        <end position="30"/>
    </location>
</feature>
<organism evidence="7 9">
    <name type="scientific">Laribacter hongkongensis</name>
    <dbReference type="NCBI Taxonomy" id="168471"/>
    <lineage>
        <taxon>Bacteria</taxon>
        <taxon>Pseudomonadati</taxon>
        <taxon>Pseudomonadota</taxon>
        <taxon>Betaproteobacteria</taxon>
        <taxon>Neisseriales</taxon>
        <taxon>Aquaspirillaceae</taxon>
        <taxon>Laribacter</taxon>
    </lineage>
</organism>
<dbReference type="GO" id="GO:0022857">
    <property type="term" value="F:transmembrane transporter activity"/>
    <property type="evidence" value="ECO:0007669"/>
    <property type="project" value="InterPro"/>
</dbReference>
<feature type="transmembrane region" description="Helical" evidence="6">
    <location>
        <begin position="270"/>
        <end position="289"/>
    </location>
</feature>
<dbReference type="GeneID" id="75108658"/>
<accession>A0A248LL63</accession>
<name>A0A248LL63_9NEIS</name>
<evidence type="ECO:0000313" key="7">
    <source>
        <dbReference type="EMBL" id="ASJ24903.1"/>
    </source>
</evidence>
<dbReference type="AlphaFoldDB" id="A0A248LL63"/>
<keyword evidence="3 6" id="KW-0812">Transmembrane</keyword>
<keyword evidence="5 6" id="KW-0472">Membrane</keyword>
<reference evidence="7" key="3">
    <citation type="submission" date="2017-06" db="EMBL/GenBank/DDBJ databases">
        <authorList>
            <person name="Kim H.J."/>
            <person name="Triplett B.A."/>
        </authorList>
    </citation>
    <scope>NUCLEOTIDE SEQUENCE</scope>
    <source>
        <strain evidence="7">HLGZ1</strain>
    </source>
</reference>
<dbReference type="Proteomes" id="UP000197424">
    <property type="component" value="Chromosome"/>
</dbReference>
<reference evidence="9" key="2">
    <citation type="submission" date="2017-06" db="EMBL/GenBank/DDBJ databases">
        <title>Whole genome sequence of Laribacter hongkongensis LHGZ1.</title>
        <authorList>
            <person name="Chen D."/>
            <person name="Wu H."/>
            <person name="Chen J."/>
        </authorList>
    </citation>
    <scope>NUCLEOTIDE SEQUENCE [LARGE SCALE GENOMIC DNA]</scope>
    <source>
        <strain evidence="9">LHGZ1</strain>
    </source>
</reference>
<gene>
    <name evidence="8" type="ORF">LH440_04030</name>
    <name evidence="7" type="ORF">LHGZ1_2072</name>
</gene>
<feature type="transmembrane region" description="Helical" evidence="6">
    <location>
        <begin position="86"/>
        <end position="105"/>
    </location>
</feature>
<sequence length="297" mass="30554">MSLISLLGALEIGLIFALVALGVLISFRILNFPDLTADGSFPLGGAVAATLIVGGTDPWIACIAAMLAGAAAGWVTAWLNVRLNILQLLASILVMVALYSINLRIMGAPNVPLLGEPTVFEPFMDPASDAAMWIQPGVLAAIVVAAKLALDAYFASQSGLAMRATGANPRMARAQGVSTNRAVLSGLALSNALIALGGALYVQTQGGADISMGIGTIVIGLAAVIIGETLLPSRSLWVITLATVFGALLYRFLIALALSADFLAAQDLNLITALLVGFALVLPMIKARFKARKGAAS</sequence>
<dbReference type="EMBL" id="CP022115">
    <property type="protein sequence ID" value="ASJ24903.1"/>
    <property type="molecule type" value="Genomic_DNA"/>
</dbReference>
<keyword evidence="2" id="KW-1003">Cell membrane</keyword>
<evidence type="ECO:0000256" key="4">
    <source>
        <dbReference type="ARBA" id="ARBA00022989"/>
    </source>
</evidence>